<evidence type="ECO:0000256" key="17">
    <source>
        <dbReference type="RuleBase" id="RU004278"/>
    </source>
</evidence>
<accession>A0A2P7R435</accession>
<evidence type="ECO:0000256" key="10">
    <source>
        <dbReference type="ARBA" id="ARBA00022989"/>
    </source>
</evidence>
<dbReference type="GO" id="GO:0036376">
    <property type="term" value="P:sodium ion export across plasma membrane"/>
    <property type="evidence" value="ECO:0007669"/>
    <property type="project" value="InterPro"/>
</dbReference>
<keyword evidence="6 16" id="KW-0813">Transport</keyword>
<organism evidence="18 19">
    <name type="scientific">Zobellella taiwanensis</name>
    <dbReference type="NCBI Taxonomy" id="347535"/>
    <lineage>
        <taxon>Bacteria</taxon>
        <taxon>Pseudomonadati</taxon>
        <taxon>Pseudomonadota</taxon>
        <taxon>Gammaproteobacteria</taxon>
        <taxon>Aeromonadales</taxon>
        <taxon>Aeromonadaceae</taxon>
        <taxon>Zobellella</taxon>
    </lineage>
</organism>
<evidence type="ECO:0000256" key="1">
    <source>
        <dbReference type="ARBA" id="ARBA00001959"/>
    </source>
</evidence>
<keyword evidence="12 16" id="KW-0406">Ion transport</keyword>
<keyword evidence="8 16" id="KW-0812">Transmembrane</keyword>
<keyword evidence="13 16" id="KW-0472">Membrane</keyword>
<dbReference type="InterPro" id="IPR023424">
    <property type="entry name" value="OadG"/>
</dbReference>
<comment type="cofactor">
    <cofactor evidence="1 16 17">
        <name>Na(+)</name>
        <dbReference type="ChEBI" id="CHEBI:29101"/>
    </cofactor>
</comment>
<proteinExistence type="inferred from homology"/>
<evidence type="ECO:0000256" key="8">
    <source>
        <dbReference type="ARBA" id="ARBA00022692"/>
    </source>
</evidence>
<dbReference type="OrthoDB" id="6215597at2"/>
<dbReference type="Proteomes" id="UP000242181">
    <property type="component" value="Unassembled WGS sequence"/>
</dbReference>
<evidence type="ECO:0000256" key="7">
    <source>
        <dbReference type="ARBA" id="ARBA00022475"/>
    </source>
</evidence>
<comment type="similarity">
    <text evidence="4 16 17">Belongs to the OadG family.</text>
</comment>
<comment type="caution">
    <text evidence="18">The sequence shown here is derived from an EMBL/GenBank/DDBJ whole genome shotgun (WGS) entry which is preliminary data.</text>
</comment>
<dbReference type="GO" id="GO:0008948">
    <property type="term" value="F:oxaloacetate decarboxylase activity"/>
    <property type="evidence" value="ECO:0007669"/>
    <property type="project" value="UniProtKB-UniRule"/>
</dbReference>
<dbReference type="AlphaFoldDB" id="A0A2P7R435"/>
<dbReference type="GO" id="GO:0015451">
    <property type="term" value="F:decarboxylation-driven active transmembrane transporter activity"/>
    <property type="evidence" value="ECO:0007669"/>
    <property type="project" value="UniProtKB-EC"/>
</dbReference>
<comment type="catalytic activity">
    <reaction evidence="15 16 17">
        <text>oxaloacetate + 2 Na(+)(in) + H(+) = pyruvate + 2 Na(+)(out) + CO2</text>
        <dbReference type="Rhea" id="RHEA:57724"/>
        <dbReference type="ChEBI" id="CHEBI:15361"/>
        <dbReference type="ChEBI" id="CHEBI:15378"/>
        <dbReference type="ChEBI" id="CHEBI:16452"/>
        <dbReference type="ChEBI" id="CHEBI:16526"/>
        <dbReference type="ChEBI" id="CHEBI:29101"/>
        <dbReference type="EC" id="7.2.4.2"/>
    </reaction>
</comment>
<dbReference type="RefSeq" id="WP_106452779.1">
    <property type="nucleotide sequence ID" value="NZ_PXYH01000006.1"/>
</dbReference>
<evidence type="ECO:0000256" key="5">
    <source>
        <dbReference type="ARBA" id="ARBA00011869"/>
    </source>
</evidence>
<reference evidence="18 19" key="1">
    <citation type="submission" date="2018-03" db="EMBL/GenBank/DDBJ databases">
        <title>The draft genome of Zobellella taiwanensis JCM 13381.</title>
        <authorList>
            <person name="Liu L."/>
            <person name="Li L."/>
            <person name="Wang T."/>
            <person name="Zhang X."/>
            <person name="Liang L."/>
        </authorList>
    </citation>
    <scope>NUCLEOTIDE SEQUENCE [LARGE SCALE GENOMIC DNA]</scope>
    <source>
        <strain evidence="18 19">JCM 13381</strain>
    </source>
</reference>
<keyword evidence="9 16" id="KW-1278">Translocase</keyword>
<dbReference type="EMBL" id="PXYH01000006">
    <property type="protein sequence ID" value="PSJ44982.1"/>
    <property type="molecule type" value="Genomic_DNA"/>
</dbReference>
<gene>
    <name evidence="16" type="primary">oadG</name>
    <name evidence="18" type="ORF">C7I36_05805</name>
</gene>
<evidence type="ECO:0000256" key="3">
    <source>
        <dbReference type="ARBA" id="ARBA00004162"/>
    </source>
</evidence>
<keyword evidence="19" id="KW-1185">Reference proteome</keyword>
<evidence type="ECO:0000256" key="11">
    <source>
        <dbReference type="ARBA" id="ARBA00023053"/>
    </source>
</evidence>
<name>A0A2P7R435_9GAMM</name>
<evidence type="ECO:0000256" key="14">
    <source>
        <dbReference type="ARBA" id="ARBA00023201"/>
    </source>
</evidence>
<keyword evidence="11 16" id="KW-0915">Sodium</keyword>
<keyword evidence="10 16" id="KW-1133">Transmembrane helix</keyword>
<evidence type="ECO:0000256" key="2">
    <source>
        <dbReference type="ARBA" id="ARBA00003002"/>
    </source>
</evidence>
<evidence type="ECO:0000256" key="12">
    <source>
        <dbReference type="ARBA" id="ARBA00023065"/>
    </source>
</evidence>
<comment type="subcellular location">
    <subcellularLocation>
        <location evidence="3 16 17">Cell membrane</location>
        <topology evidence="3 16 17">Single-pass membrane protein</topology>
    </subcellularLocation>
</comment>
<evidence type="ECO:0000256" key="4">
    <source>
        <dbReference type="ARBA" id="ARBA00005844"/>
    </source>
</evidence>
<evidence type="ECO:0000313" key="19">
    <source>
        <dbReference type="Proteomes" id="UP000242181"/>
    </source>
</evidence>
<evidence type="ECO:0000256" key="13">
    <source>
        <dbReference type="ARBA" id="ARBA00023136"/>
    </source>
</evidence>
<comment type="subunit">
    <text evidence="5 16">Heterotrimer of an alpha, a beta and a gamma subunit.</text>
</comment>
<comment type="function">
    <text evidence="2 16 17">Catalyzes the decarboxylation of oxaloacetate coupled to Na(+) translocation.</text>
</comment>
<dbReference type="GO" id="GO:0005886">
    <property type="term" value="C:plasma membrane"/>
    <property type="evidence" value="ECO:0007669"/>
    <property type="project" value="UniProtKB-SubCell"/>
</dbReference>
<evidence type="ECO:0000313" key="18">
    <source>
        <dbReference type="EMBL" id="PSJ44982.1"/>
    </source>
</evidence>
<dbReference type="EC" id="7.2.4.2" evidence="16"/>
<dbReference type="Pfam" id="PF04277">
    <property type="entry name" value="OAD_gamma"/>
    <property type="match status" value="1"/>
</dbReference>
<dbReference type="NCBIfam" id="TIGR01195">
    <property type="entry name" value="oadG_fam"/>
    <property type="match status" value="1"/>
</dbReference>
<evidence type="ECO:0000256" key="6">
    <source>
        <dbReference type="ARBA" id="ARBA00022448"/>
    </source>
</evidence>
<keyword evidence="14 16" id="KW-0739">Sodium transport</keyword>
<evidence type="ECO:0000256" key="9">
    <source>
        <dbReference type="ARBA" id="ARBA00022967"/>
    </source>
</evidence>
<protein>
    <recommendedName>
        <fullName evidence="16">Probable oxaloacetate decarboxylase gamma chain</fullName>
        <ecNumber evidence="16">7.2.4.2</ecNumber>
    </recommendedName>
</protein>
<dbReference type="HAMAP" id="MF_00404">
    <property type="entry name" value="OadG"/>
    <property type="match status" value="1"/>
</dbReference>
<evidence type="ECO:0000256" key="16">
    <source>
        <dbReference type="HAMAP-Rule" id="MF_00404"/>
    </source>
</evidence>
<dbReference type="GO" id="GO:0015081">
    <property type="term" value="F:sodium ion transmembrane transporter activity"/>
    <property type="evidence" value="ECO:0007669"/>
    <property type="project" value="UniProtKB-UniRule"/>
</dbReference>
<dbReference type="InterPro" id="IPR005899">
    <property type="entry name" value="Na_pump_deCOase"/>
</dbReference>
<evidence type="ECO:0000256" key="15">
    <source>
        <dbReference type="ARBA" id="ARBA00048176"/>
    </source>
</evidence>
<feature type="transmembrane region" description="Helical" evidence="16 17">
    <location>
        <begin position="13"/>
        <end position="35"/>
    </location>
</feature>
<sequence>MLMNNVSEQLLEAASLMGLGMAFVFAFLSLAILAITVMSRLAAEAAPAPKVAVPASSAPGLSPQKMAAIGAAIKQYKNNNKY</sequence>
<keyword evidence="7 16" id="KW-1003">Cell membrane</keyword>